<feature type="compositionally biased region" description="Polar residues" evidence="1">
    <location>
        <begin position="7"/>
        <end position="18"/>
    </location>
</feature>
<reference evidence="2 3" key="1">
    <citation type="journal article" date="2021" name="Elife">
        <title>Chloroplast acquisition without the gene transfer in kleptoplastic sea slugs, Plakobranchus ocellatus.</title>
        <authorList>
            <person name="Maeda T."/>
            <person name="Takahashi S."/>
            <person name="Yoshida T."/>
            <person name="Shimamura S."/>
            <person name="Takaki Y."/>
            <person name="Nagai Y."/>
            <person name="Toyoda A."/>
            <person name="Suzuki Y."/>
            <person name="Arimoto A."/>
            <person name="Ishii H."/>
            <person name="Satoh N."/>
            <person name="Nishiyama T."/>
            <person name="Hasebe M."/>
            <person name="Maruyama T."/>
            <person name="Minagawa J."/>
            <person name="Obokata J."/>
            <person name="Shigenobu S."/>
        </authorList>
    </citation>
    <scope>NUCLEOTIDE SEQUENCE [LARGE SCALE GENOMIC DNA]</scope>
</reference>
<keyword evidence="3" id="KW-1185">Reference proteome</keyword>
<proteinExistence type="predicted"/>
<sequence>MEGDQVPPQSTGEKNSSLYPVFETREAGMKADQDSKDFCPSDATDGNNTDNFEQSTEKVNEEFKVKQTGCVA</sequence>
<feature type="compositionally biased region" description="Basic and acidic residues" evidence="1">
    <location>
        <begin position="28"/>
        <end position="39"/>
    </location>
</feature>
<protein>
    <recommendedName>
        <fullName evidence="4">CTNNB1 binding N-teminal domain-containing protein</fullName>
    </recommendedName>
</protein>
<feature type="region of interest" description="Disordered" evidence="1">
    <location>
        <begin position="1"/>
        <end position="20"/>
    </location>
</feature>
<dbReference type="AlphaFoldDB" id="A0AAV4GEG0"/>
<gene>
    <name evidence="2" type="ORF">ElyMa_004136200</name>
</gene>
<comment type="caution">
    <text evidence="2">The sequence shown here is derived from an EMBL/GenBank/DDBJ whole genome shotgun (WGS) entry which is preliminary data.</text>
</comment>
<dbReference type="EMBL" id="BMAT01008389">
    <property type="protein sequence ID" value="GFR83899.1"/>
    <property type="molecule type" value="Genomic_DNA"/>
</dbReference>
<feature type="region of interest" description="Disordered" evidence="1">
    <location>
        <begin position="28"/>
        <end position="52"/>
    </location>
</feature>
<name>A0AAV4GEG0_9GAST</name>
<accession>A0AAV4GEG0</accession>
<evidence type="ECO:0008006" key="4">
    <source>
        <dbReference type="Google" id="ProtNLM"/>
    </source>
</evidence>
<evidence type="ECO:0000313" key="2">
    <source>
        <dbReference type="EMBL" id="GFR83899.1"/>
    </source>
</evidence>
<evidence type="ECO:0000313" key="3">
    <source>
        <dbReference type="Proteomes" id="UP000762676"/>
    </source>
</evidence>
<organism evidence="2 3">
    <name type="scientific">Elysia marginata</name>
    <dbReference type="NCBI Taxonomy" id="1093978"/>
    <lineage>
        <taxon>Eukaryota</taxon>
        <taxon>Metazoa</taxon>
        <taxon>Spiralia</taxon>
        <taxon>Lophotrochozoa</taxon>
        <taxon>Mollusca</taxon>
        <taxon>Gastropoda</taxon>
        <taxon>Heterobranchia</taxon>
        <taxon>Euthyneura</taxon>
        <taxon>Panpulmonata</taxon>
        <taxon>Sacoglossa</taxon>
        <taxon>Placobranchoidea</taxon>
        <taxon>Plakobranchidae</taxon>
        <taxon>Elysia</taxon>
    </lineage>
</organism>
<dbReference type="Proteomes" id="UP000762676">
    <property type="component" value="Unassembled WGS sequence"/>
</dbReference>
<evidence type="ECO:0000256" key="1">
    <source>
        <dbReference type="SAM" id="MobiDB-lite"/>
    </source>
</evidence>